<accession>A0A3M8A1Y5</accession>
<sequence length="157" mass="16277">MIGIVAASLGAVALVVALAFGALGVIGMLADGGGAAAPTSTATAPSGDTTGAVTRYESGETLYTFPAALEQYSDGRYGDLCPTTYTEGCWEWALFTVDDCSTLQVDFAYSNDPDPSTAAQARESTTYTNVVADTAQPVVFGNDDYDIAWINDVTCLD</sequence>
<dbReference type="Proteomes" id="UP000275048">
    <property type="component" value="Unassembled WGS sequence"/>
</dbReference>
<dbReference type="EMBL" id="RHHB01000056">
    <property type="protein sequence ID" value="RNB45096.1"/>
    <property type="molecule type" value="Genomic_DNA"/>
</dbReference>
<keyword evidence="2" id="KW-1185">Reference proteome</keyword>
<comment type="caution">
    <text evidence="1">The sequence shown here is derived from an EMBL/GenBank/DDBJ whole genome shotgun (WGS) entry which is preliminary data.</text>
</comment>
<evidence type="ECO:0000313" key="1">
    <source>
        <dbReference type="EMBL" id="RNB45096.1"/>
    </source>
</evidence>
<dbReference type="AlphaFoldDB" id="A0A3M8A1Y5"/>
<reference evidence="1 2" key="1">
    <citation type="submission" date="2018-10" db="EMBL/GenBank/DDBJ databases">
        <title>Isolation, diversity and antibacterial activity of antinobacteria from the wheat rhizosphere soil.</title>
        <authorList>
            <person name="Sun T."/>
        </authorList>
    </citation>
    <scope>NUCLEOTIDE SEQUENCE [LARGE SCALE GENOMIC DNA]</scope>
    <source>
        <strain evidence="1 2">SJ-23</strain>
    </source>
</reference>
<evidence type="ECO:0000313" key="2">
    <source>
        <dbReference type="Proteomes" id="UP000275048"/>
    </source>
</evidence>
<organism evidence="1 2">
    <name type="scientific">Agromyces tardus</name>
    <dbReference type="NCBI Taxonomy" id="2583849"/>
    <lineage>
        <taxon>Bacteria</taxon>
        <taxon>Bacillati</taxon>
        <taxon>Actinomycetota</taxon>
        <taxon>Actinomycetes</taxon>
        <taxon>Micrococcales</taxon>
        <taxon>Microbacteriaceae</taxon>
        <taxon>Agromyces</taxon>
    </lineage>
</organism>
<proteinExistence type="predicted"/>
<name>A0A3M8A1Y5_9MICO</name>
<protein>
    <submittedName>
        <fullName evidence="1">Uncharacterized protein</fullName>
    </submittedName>
</protein>
<gene>
    <name evidence="1" type="ORF">EDM22_17135</name>
</gene>
<dbReference type="OrthoDB" id="5003128at2"/>